<dbReference type="InterPro" id="IPR012677">
    <property type="entry name" value="Nucleotide-bd_a/b_plait_sf"/>
</dbReference>
<evidence type="ECO:0000256" key="2">
    <source>
        <dbReference type="PROSITE-ProRule" id="PRU00176"/>
    </source>
</evidence>
<accession>A0A6B2G7Y7</accession>
<dbReference type="Pfam" id="PF00076">
    <property type="entry name" value="RRM_1"/>
    <property type="match status" value="1"/>
</dbReference>
<dbReference type="PROSITE" id="PS50102">
    <property type="entry name" value="RRM"/>
    <property type="match status" value="1"/>
</dbReference>
<evidence type="ECO:0000259" key="4">
    <source>
        <dbReference type="PROSITE" id="PS50102"/>
    </source>
</evidence>
<name>A0A6B2G7Y7_MYXSQ</name>
<dbReference type="InterPro" id="IPR035979">
    <property type="entry name" value="RBD_domain_sf"/>
</dbReference>
<dbReference type="PANTHER" id="PTHR48027">
    <property type="entry name" value="HETEROGENEOUS NUCLEAR RIBONUCLEOPROTEIN 87F-RELATED"/>
    <property type="match status" value="1"/>
</dbReference>
<dbReference type="SUPFAM" id="SSF54928">
    <property type="entry name" value="RNA-binding domain, RBD"/>
    <property type="match status" value="1"/>
</dbReference>
<dbReference type="GO" id="GO:0003723">
    <property type="term" value="F:RNA binding"/>
    <property type="evidence" value="ECO:0007669"/>
    <property type="project" value="UniProtKB-UniRule"/>
</dbReference>
<feature type="domain" description="RRM" evidence="4">
    <location>
        <begin position="81"/>
        <end position="143"/>
    </location>
</feature>
<dbReference type="InterPro" id="IPR000504">
    <property type="entry name" value="RRM_dom"/>
</dbReference>
<sequence>MSDIEVAQPRDLRNSKEARTPSRSPVERRGRNRSEEKKSRKRSRTPSRSRSRSRRSVSRGSPKSSRERFNGARVENPKPCKCLGVFGLSLYTKERDLKDMFRKCGSIEECTIVYDRRTGRSRGFGFVRFKYQEDADEVCADRE</sequence>
<feature type="compositionally biased region" description="Basic and acidic residues" evidence="3">
    <location>
        <begin position="8"/>
        <end position="38"/>
    </location>
</feature>
<reference evidence="5" key="1">
    <citation type="submission" date="2018-11" db="EMBL/GenBank/DDBJ databases">
        <title>Myxobolus squamalis genome and transcriptome.</title>
        <authorList>
            <person name="Yahalomi D."/>
            <person name="Atkinson S.D."/>
            <person name="Neuhof M."/>
            <person name="Chang E.S."/>
            <person name="Philippe H."/>
            <person name="Cartwright P."/>
            <person name="Bartholomew J.L."/>
            <person name="Huchon D."/>
        </authorList>
    </citation>
    <scope>NUCLEOTIDE SEQUENCE</scope>
    <source>
        <strain evidence="5">71B08</strain>
        <tissue evidence="5">Whole</tissue>
    </source>
</reference>
<evidence type="ECO:0000256" key="1">
    <source>
        <dbReference type="ARBA" id="ARBA00022884"/>
    </source>
</evidence>
<dbReference type="SMART" id="SM00360">
    <property type="entry name" value="RRM"/>
    <property type="match status" value="1"/>
</dbReference>
<dbReference type="AlphaFoldDB" id="A0A6B2G7Y7"/>
<organism evidence="5">
    <name type="scientific">Myxobolus squamalis</name>
    <name type="common">Myxosporean</name>
    <dbReference type="NCBI Taxonomy" id="59785"/>
    <lineage>
        <taxon>Eukaryota</taxon>
        <taxon>Metazoa</taxon>
        <taxon>Cnidaria</taxon>
        <taxon>Myxozoa</taxon>
        <taxon>Myxosporea</taxon>
        <taxon>Bivalvulida</taxon>
        <taxon>Platysporina</taxon>
        <taxon>Myxobolidae</taxon>
        <taxon>Myxobolus</taxon>
    </lineage>
</organism>
<dbReference type="InterPro" id="IPR052462">
    <property type="entry name" value="SLIRP/GR-RBP-like"/>
</dbReference>
<keyword evidence="1 2" id="KW-0694">RNA-binding</keyword>
<dbReference type="EMBL" id="GHBR01011190">
    <property type="protein sequence ID" value="NDJ99680.1"/>
    <property type="molecule type" value="Transcribed_RNA"/>
</dbReference>
<proteinExistence type="predicted"/>
<feature type="compositionally biased region" description="Basic and acidic residues" evidence="3">
    <location>
        <begin position="64"/>
        <end position="77"/>
    </location>
</feature>
<protein>
    <submittedName>
        <fullName evidence="5">Transformer-2 protein homolog alpha (Trinotate prediction)</fullName>
    </submittedName>
</protein>
<feature type="compositionally biased region" description="Basic residues" evidence="3">
    <location>
        <begin position="39"/>
        <end position="57"/>
    </location>
</feature>
<dbReference type="Gene3D" id="3.30.70.330">
    <property type="match status" value="1"/>
</dbReference>
<feature type="region of interest" description="Disordered" evidence="3">
    <location>
        <begin position="1"/>
        <end position="77"/>
    </location>
</feature>
<evidence type="ECO:0000256" key="3">
    <source>
        <dbReference type="SAM" id="MobiDB-lite"/>
    </source>
</evidence>
<evidence type="ECO:0000313" key="5">
    <source>
        <dbReference type="EMBL" id="NDJ99680.1"/>
    </source>
</evidence>